<name>A0ABU5P1U4_9GAMM</name>
<gene>
    <name evidence="1" type="ORF">U5822_15225</name>
</gene>
<proteinExistence type="predicted"/>
<dbReference type="Proteomes" id="UP001305746">
    <property type="component" value="Unassembled WGS sequence"/>
</dbReference>
<dbReference type="EMBL" id="JAYDCJ010000003">
    <property type="protein sequence ID" value="MEA1082025.1"/>
    <property type="molecule type" value="Genomic_DNA"/>
</dbReference>
<sequence length="155" mass="16342">MLRAFAVVGLMLLLLVAAVFGPQLLRSDGTENAVGAGDGAPCDLLTQACRWSGKGGPWSAQLQVLGEENPSGDYQLSISAPGQPEGLVAVLRGESMYMGEYPVPLKHQGDGRYLARFDAPVCSTGADMRWRVDLQQGSQPTGGAPATLVFQAHDL</sequence>
<protein>
    <submittedName>
        <fullName evidence="1">Uncharacterized protein</fullName>
    </submittedName>
</protein>
<comment type="caution">
    <text evidence="1">The sequence shown here is derived from an EMBL/GenBank/DDBJ whole genome shotgun (WGS) entry which is preliminary data.</text>
</comment>
<organism evidence="1 2">
    <name type="scientific">Marinobacter qingdaonensis</name>
    <dbReference type="NCBI Taxonomy" id="3108486"/>
    <lineage>
        <taxon>Bacteria</taxon>
        <taxon>Pseudomonadati</taxon>
        <taxon>Pseudomonadota</taxon>
        <taxon>Gammaproteobacteria</taxon>
        <taxon>Pseudomonadales</taxon>
        <taxon>Marinobacteraceae</taxon>
        <taxon>Marinobacter</taxon>
    </lineage>
</organism>
<keyword evidence="2" id="KW-1185">Reference proteome</keyword>
<evidence type="ECO:0000313" key="2">
    <source>
        <dbReference type="Proteomes" id="UP001305746"/>
    </source>
</evidence>
<reference evidence="1 2" key="1">
    <citation type="submission" date="2023-12" db="EMBL/GenBank/DDBJ databases">
        <title>Marinobacter qingdaonensis sp. nov., isolated from the intertidal sediment of Qingdao, PR China.</title>
        <authorList>
            <person name="Li Y."/>
        </authorList>
    </citation>
    <scope>NUCLEOTIDE SEQUENCE [LARGE SCALE GENOMIC DNA]</scope>
    <source>
        <strain evidence="1 2">ASW11-75</strain>
    </source>
</reference>
<evidence type="ECO:0000313" key="1">
    <source>
        <dbReference type="EMBL" id="MEA1082025.1"/>
    </source>
</evidence>
<accession>A0ABU5P1U4</accession>
<dbReference type="RefSeq" id="WP_322856460.1">
    <property type="nucleotide sequence ID" value="NZ_JAYDCJ010000003.1"/>
</dbReference>